<gene>
    <name evidence="1" type="ORF">MELA_02547</name>
</gene>
<sequence>MRSNIAIMRAFVRLRETLSVHKELAAKLGDLERKIAGHDEGIRTLFEAIRQLMAPSEQARRSIGFRVEEAAAYGKRRLRRASSR</sequence>
<accession>A0A564ZLE3</accession>
<proteinExistence type="predicted"/>
<name>A0A564ZLE3_9BACT</name>
<evidence type="ECO:0000313" key="2">
    <source>
        <dbReference type="Proteomes" id="UP000334340"/>
    </source>
</evidence>
<protein>
    <submittedName>
        <fullName evidence="1">Uncharacterized protein</fullName>
    </submittedName>
</protein>
<keyword evidence="2" id="KW-1185">Reference proteome</keyword>
<reference evidence="1 2" key="1">
    <citation type="submission" date="2019-07" db="EMBL/GenBank/DDBJ databases">
        <authorList>
            <person name="Cremers G."/>
        </authorList>
    </citation>
    <scope>NUCLEOTIDE SEQUENCE [LARGE SCALE GENOMIC DNA]</scope>
</reference>
<dbReference type="EMBL" id="CABIKM010000045">
    <property type="protein sequence ID" value="VUZ86151.1"/>
    <property type="molecule type" value="Genomic_DNA"/>
</dbReference>
<organism evidence="1 2">
    <name type="scientific">Candidatus Methylomirabilis lanthanidiphila</name>
    <dbReference type="NCBI Taxonomy" id="2211376"/>
    <lineage>
        <taxon>Bacteria</taxon>
        <taxon>Candidatus Methylomirabilota</taxon>
        <taxon>Candidatus Methylomirabilia</taxon>
        <taxon>Candidatus Methylomirabilales</taxon>
        <taxon>Candidatus Methylomirabilaceae</taxon>
        <taxon>Candidatus Methylomirabilis</taxon>
    </lineage>
</organism>
<evidence type="ECO:0000313" key="1">
    <source>
        <dbReference type="EMBL" id="VUZ86151.1"/>
    </source>
</evidence>
<dbReference type="Proteomes" id="UP000334340">
    <property type="component" value="Unassembled WGS sequence"/>
</dbReference>
<dbReference type="AlphaFoldDB" id="A0A564ZLE3"/>